<reference evidence="5 6" key="1">
    <citation type="submission" date="2019-12" db="EMBL/GenBank/DDBJ databases">
        <authorList>
            <person name="Alioto T."/>
            <person name="Alioto T."/>
            <person name="Gomez Garrido J."/>
        </authorList>
    </citation>
    <scope>NUCLEOTIDE SEQUENCE [LARGE SCALE GENOMIC DNA]</scope>
</reference>
<comment type="similarity">
    <text evidence="1 3">Belongs to the UDP-glycosyltransferase family.</text>
</comment>
<comment type="caution">
    <text evidence="5">The sequence shown here is derived from an EMBL/GenBank/DDBJ whole genome shotgun (WGS) entry which is preliminary data.</text>
</comment>
<dbReference type="PROSITE" id="PS00375">
    <property type="entry name" value="UDPGT"/>
    <property type="match status" value="1"/>
</dbReference>
<evidence type="ECO:0000256" key="2">
    <source>
        <dbReference type="ARBA" id="ARBA00022679"/>
    </source>
</evidence>
<evidence type="ECO:0000256" key="4">
    <source>
        <dbReference type="RuleBase" id="RU362057"/>
    </source>
</evidence>
<dbReference type="Pfam" id="PF00201">
    <property type="entry name" value="UDPGT"/>
    <property type="match status" value="1"/>
</dbReference>
<dbReference type="FunFam" id="3.40.50.2000:FF:000037">
    <property type="entry name" value="Glycosyltransferase"/>
    <property type="match status" value="1"/>
</dbReference>
<dbReference type="GO" id="GO:0035251">
    <property type="term" value="F:UDP-glucosyltransferase activity"/>
    <property type="evidence" value="ECO:0007669"/>
    <property type="project" value="InterPro"/>
</dbReference>
<gene>
    <name evidence="5" type="ORF">OLEA9_A006948</name>
</gene>
<proteinExistence type="inferred from homology"/>
<evidence type="ECO:0000256" key="3">
    <source>
        <dbReference type="RuleBase" id="RU003718"/>
    </source>
</evidence>
<evidence type="ECO:0000256" key="1">
    <source>
        <dbReference type="ARBA" id="ARBA00009995"/>
    </source>
</evidence>
<dbReference type="OrthoDB" id="5835829at2759"/>
<dbReference type="Gramene" id="OE9A006948T1">
    <property type="protein sequence ID" value="OE9A006948C1"/>
    <property type="gene ID" value="OE9A006948"/>
</dbReference>
<dbReference type="Gene3D" id="3.40.50.2000">
    <property type="entry name" value="Glycogen Phosphorylase B"/>
    <property type="match status" value="2"/>
</dbReference>
<keyword evidence="6" id="KW-1185">Reference proteome</keyword>
<protein>
    <recommendedName>
        <fullName evidence="4">Glycosyltransferase</fullName>
        <ecNumber evidence="4">2.4.1.-</ecNumber>
    </recommendedName>
</protein>
<dbReference type="PANTHER" id="PTHR48049">
    <property type="entry name" value="GLYCOSYLTRANSFERASE"/>
    <property type="match status" value="1"/>
</dbReference>
<keyword evidence="2 3" id="KW-0808">Transferase</keyword>
<evidence type="ECO:0000313" key="5">
    <source>
        <dbReference type="EMBL" id="CAA2970913.1"/>
    </source>
</evidence>
<keyword evidence="3" id="KW-0328">Glycosyltransferase</keyword>
<dbReference type="AlphaFoldDB" id="A0A8S0QWS7"/>
<evidence type="ECO:0000313" key="6">
    <source>
        <dbReference type="Proteomes" id="UP000594638"/>
    </source>
</evidence>
<name>A0A8S0QWS7_OLEEU</name>
<organism evidence="5 6">
    <name type="scientific">Olea europaea subsp. europaea</name>
    <dbReference type="NCBI Taxonomy" id="158383"/>
    <lineage>
        <taxon>Eukaryota</taxon>
        <taxon>Viridiplantae</taxon>
        <taxon>Streptophyta</taxon>
        <taxon>Embryophyta</taxon>
        <taxon>Tracheophyta</taxon>
        <taxon>Spermatophyta</taxon>
        <taxon>Magnoliopsida</taxon>
        <taxon>eudicotyledons</taxon>
        <taxon>Gunneridae</taxon>
        <taxon>Pentapetalae</taxon>
        <taxon>asterids</taxon>
        <taxon>lamiids</taxon>
        <taxon>Lamiales</taxon>
        <taxon>Oleaceae</taxon>
        <taxon>Oleeae</taxon>
        <taxon>Olea</taxon>
    </lineage>
</organism>
<dbReference type="Proteomes" id="UP000594638">
    <property type="component" value="Unassembled WGS sequence"/>
</dbReference>
<dbReference type="Gramene" id="OE9A006948T3">
    <property type="protein sequence ID" value="OE9A006948C3"/>
    <property type="gene ID" value="OE9A006948"/>
</dbReference>
<dbReference type="SUPFAM" id="SSF53756">
    <property type="entry name" value="UDP-Glycosyltransferase/glycogen phosphorylase"/>
    <property type="match status" value="1"/>
</dbReference>
<sequence>MADNSLTIFMYPWFAMGHLIPYLHTANKLAARGHRVFLVVPPKTLSNLEKSNLHPDFIKLIPLPLPHVEGLPPHIDSSTEIPIHLQPLLRYAMDLTEPTVESLLQEIKPHFTFSDMMCWVPFLAHRLGIKAIHYAPVSPASMGFLLSERPSMESHMNNPPGFPPSIKLYKHVIRRLEVFDSEKEVGSGLTIKQRLRTSICESDAIGFKTCRETEGPYIEYIENNFKKPVLLAGPIVPKSPSSFLEEKWERWLDKFRPKSVIYCAFGSEAILQKDQFQELVLGLERSGHPFFAALKPPFGSDTVEEALPEGLKERTQEKGVVYGGWVQQQLILKHPSVGCFVTHGGYASLWEGLVSACQLVVLPHVGEHYIQAKVLSAHLKVGVEVEKGDEDGLFTKEGVNEAIRAVMEVDNEIGKEVKRNHDKLRDFLLSKGLGDSYIHGFVQKMRSLLE</sequence>
<dbReference type="InterPro" id="IPR002213">
    <property type="entry name" value="UDP_glucos_trans"/>
</dbReference>
<dbReference type="EMBL" id="CACTIH010001988">
    <property type="protein sequence ID" value="CAA2970913.1"/>
    <property type="molecule type" value="Genomic_DNA"/>
</dbReference>
<dbReference type="InterPro" id="IPR050481">
    <property type="entry name" value="UDP-glycosyltransf_plant"/>
</dbReference>
<dbReference type="PANTHER" id="PTHR48049:SF34">
    <property type="entry name" value="UDP-GLYCOSYLTRANSFERASE 79B30-LIKE"/>
    <property type="match status" value="1"/>
</dbReference>
<dbReference type="Gramene" id="OE9A006948T2">
    <property type="protein sequence ID" value="OE9A006948C2"/>
    <property type="gene ID" value="OE9A006948"/>
</dbReference>
<dbReference type="InterPro" id="IPR035595">
    <property type="entry name" value="UDP_glycos_trans_CS"/>
</dbReference>
<dbReference type="CDD" id="cd03784">
    <property type="entry name" value="GT1_Gtf-like"/>
    <property type="match status" value="1"/>
</dbReference>
<accession>A0A8S0QWS7</accession>
<dbReference type="EC" id="2.4.1.-" evidence="4"/>